<dbReference type="PANTHER" id="PTHR47926:SF393">
    <property type="entry name" value="REPEAT-CONTAINING PROTEIN, PUTATIVE-RELATED"/>
    <property type="match status" value="1"/>
</dbReference>
<dbReference type="GO" id="GO:0003723">
    <property type="term" value="F:RNA binding"/>
    <property type="evidence" value="ECO:0007669"/>
    <property type="project" value="InterPro"/>
</dbReference>
<dbReference type="Proteomes" id="UP000298416">
    <property type="component" value="Unassembled WGS sequence"/>
</dbReference>
<sequence>MPGWWISGGREVFYSMERVYSVEPNLRHYGCMVDLLGRGGRILEAEGLIRGMRWEADVAIWGALLSGCRSWGDIEAAERVVRVIQGLDPTNHGVHVVLSNMYAEAGRWEDVVSQRKAIKEGSLNKTAGWSAVAGDRNHKTANVFSIYTTRSSRTRMR</sequence>
<gene>
    <name evidence="2" type="ORF">SASPL_137539</name>
</gene>
<proteinExistence type="predicted"/>
<dbReference type="Pfam" id="PF01535">
    <property type="entry name" value="PPR"/>
    <property type="match status" value="1"/>
</dbReference>
<keyword evidence="3" id="KW-1185">Reference proteome</keyword>
<accession>A0A8X8ZDH5</accession>
<name>A0A8X8ZDH5_SALSN</name>
<dbReference type="InterPro" id="IPR002885">
    <property type="entry name" value="PPR_rpt"/>
</dbReference>
<protein>
    <recommendedName>
        <fullName evidence="4">Pentatricopeptide repeat-containing protein</fullName>
    </recommendedName>
</protein>
<evidence type="ECO:0000313" key="2">
    <source>
        <dbReference type="EMBL" id="KAG6400697.1"/>
    </source>
</evidence>
<evidence type="ECO:0000313" key="3">
    <source>
        <dbReference type="Proteomes" id="UP000298416"/>
    </source>
</evidence>
<dbReference type="InterPro" id="IPR046960">
    <property type="entry name" value="PPR_At4g14850-like_plant"/>
</dbReference>
<reference evidence="2" key="1">
    <citation type="submission" date="2018-01" db="EMBL/GenBank/DDBJ databases">
        <authorList>
            <person name="Mao J.F."/>
        </authorList>
    </citation>
    <scope>NUCLEOTIDE SEQUENCE</scope>
    <source>
        <strain evidence="2">Huo1</strain>
        <tissue evidence="2">Leaf</tissue>
    </source>
</reference>
<reference evidence="2" key="2">
    <citation type="submission" date="2020-08" db="EMBL/GenBank/DDBJ databases">
        <title>Plant Genome Project.</title>
        <authorList>
            <person name="Zhang R.-G."/>
        </authorList>
    </citation>
    <scope>NUCLEOTIDE SEQUENCE</scope>
    <source>
        <strain evidence="2">Huo1</strain>
        <tissue evidence="2">Leaf</tissue>
    </source>
</reference>
<organism evidence="2">
    <name type="scientific">Salvia splendens</name>
    <name type="common">Scarlet sage</name>
    <dbReference type="NCBI Taxonomy" id="180675"/>
    <lineage>
        <taxon>Eukaryota</taxon>
        <taxon>Viridiplantae</taxon>
        <taxon>Streptophyta</taxon>
        <taxon>Embryophyta</taxon>
        <taxon>Tracheophyta</taxon>
        <taxon>Spermatophyta</taxon>
        <taxon>Magnoliopsida</taxon>
        <taxon>eudicotyledons</taxon>
        <taxon>Gunneridae</taxon>
        <taxon>Pentapetalae</taxon>
        <taxon>asterids</taxon>
        <taxon>lamiids</taxon>
        <taxon>Lamiales</taxon>
        <taxon>Lamiaceae</taxon>
        <taxon>Nepetoideae</taxon>
        <taxon>Mentheae</taxon>
        <taxon>Salviinae</taxon>
        <taxon>Salvia</taxon>
        <taxon>Salvia subgen. Calosphace</taxon>
        <taxon>core Calosphace</taxon>
    </lineage>
</organism>
<dbReference type="AlphaFoldDB" id="A0A8X8ZDH5"/>
<dbReference type="Pfam" id="PF20431">
    <property type="entry name" value="E_motif"/>
    <property type="match status" value="1"/>
</dbReference>
<dbReference type="Gene3D" id="1.25.40.10">
    <property type="entry name" value="Tetratricopeptide repeat domain"/>
    <property type="match status" value="1"/>
</dbReference>
<dbReference type="InterPro" id="IPR046848">
    <property type="entry name" value="E_motif"/>
</dbReference>
<dbReference type="InterPro" id="IPR011990">
    <property type="entry name" value="TPR-like_helical_dom_sf"/>
</dbReference>
<dbReference type="EMBL" id="PNBA02000014">
    <property type="protein sequence ID" value="KAG6400697.1"/>
    <property type="molecule type" value="Genomic_DNA"/>
</dbReference>
<dbReference type="PANTHER" id="PTHR47926">
    <property type="entry name" value="PENTATRICOPEPTIDE REPEAT-CONTAINING PROTEIN"/>
    <property type="match status" value="1"/>
</dbReference>
<evidence type="ECO:0008006" key="4">
    <source>
        <dbReference type="Google" id="ProtNLM"/>
    </source>
</evidence>
<dbReference type="GO" id="GO:0009451">
    <property type="term" value="P:RNA modification"/>
    <property type="evidence" value="ECO:0007669"/>
    <property type="project" value="InterPro"/>
</dbReference>
<evidence type="ECO:0000256" key="1">
    <source>
        <dbReference type="ARBA" id="ARBA00022737"/>
    </source>
</evidence>
<keyword evidence="1" id="KW-0677">Repeat</keyword>
<comment type="caution">
    <text evidence="2">The sequence shown here is derived from an EMBL/GenBank/DDBJ whole genome shotgun (WGS) entry which is preliminary data.</text>
</comment>